<gene>
    <name evidence="4" type="ORF">PoB_001179700</name>
</gene>
<feature type="region of interest" description="Disordered" evidence="1">
    <location>
        <begin position="1"/>
        <end position="38"/>
    </location>
</feature>
<comment type="caution">
    <text evidence="4">The sequence shown here is derived from an EMBL/GenBank/DDBJ whole genome shotgun (WGS) entry which is preliminary data.</text>
</comment>
<feature type="compositionally biased region" description="Polar residues" evidence="1">
    <location>
        <begin position="499"/>
        <end position="512"/>
    </location>
</feature>
<dbReference type="InterPro" id="IPR035234">
    <property type="entry name" value="IgGFc-bd_N"/>
</dbReference>
<keyword evidence="5" id="KW-1185">Reference proteome</keyword>
<feature type="compositionally biased region" description="Basic and acidic residues" evidence="1">
    <location>
        <begin position="1"/>
        <end position="20"/>
    </location>
</feature>
<feature type="compositionally biased region" description="Polar residues" evidence="1">
    <location>
        <begin position="355"/>
        <end position="414"/>
    </location>
</feature>
<feature type="region of interest" description="Disordered" evidence="1">
    <location>
        <begin position="346"/>
        <end position="514"/>
    </location>
</feature>
<feature type="compositionally biased region" description="Polar residues" evidence="1">
    <location>
        <begin position="454"/>
        <end position="491"/>
    </location>
</feature>
<evidence type="ECO:0000256" key="1">
    <source>
        <dbReference type="SAM" id="MobiDB-lite"/>
    </source>
</evidence>
<proteinExistence type="predicted"/>
<feature type="compositionally biased region" description="Polar residues" evidence="1">
    <location>
        <begin position="422"/>
        <end position="438"/>
    </location>
</feature>
<accession>A0AAV3YQT7</accession>
<name>A0AAV3YQT7_9GAST</name>
<evidence type="ECO:0000313" key="4">
    <source>
        <dbReference type="EMBL" id="GFN85291.1"/>
    </source>
</evidence>
<sequence>MIRKEREGRDEGHEEKEGVKRKGMAGKKGSEEEKEQEKRFKPLITMSSHLNDHQNPLYVDNVKGFDKAPLVHSDGLLSVFSSGQQGASGSSDVTLDQLLPISLLGSDYVTFPSLPLSPSSVDTFTIVAVFNGTIVTVFGLDPGSESRVIVLEQAGDVHDLDLPAAGFHHMTSTKPFYVYGRLGGSGGICTVTLLPVTLWSTRYTLQVVEPYTLLGDVYVALIGKAGKTEETLVFSLSSIFSDITKECGVVTASNYSACYFQVPSHQSSYTIQAMAGSTFAAYMFARHSNPTAGLCHQLGTATSFEGQFVNFDAAAYVQTLKEEALDLGPCPEMSTVMNFTTELTTQLDTTQAETSSANEQTTQSETSGPVEKTTQAAKTNKPIEQTTQSETGGPVEKTTQAAEISSPVEQTTGSEIGGSGGKTTQAAEINKPTEQTTGSGLGGPPEETTKTETDGFSGQTTQNEAPISSEKTTQSENQPVIDGQTTQNTAGTPKPTPEIPQTVTTQPTNVDVTESLPPCIPGGVYSNLSTEAIKEMAANISQALRVDKTSISKTRRKKESSPDNRTSSVSLGVLGLTLISFAVGLVIVLDINVLFTCVSELRDSA</sequence>
<reference evidence="4 5" key="1">
    <citation type="journal article" date="2021" name="Elife">
        <title>Chloroplast acquisition without the gene transfer in kleptoplastic sea slugs, Plakobranchus ocellatus.</title>
        <authorList>
            <person name="Maeda T."/>
            <person name="Takahashi S."/>
            <person name="Yoshida T."/>
            <person name="Shimamura S."/>
            <person name="Takaki Y."/>
            <person name="Nagai Y."/>
            <person name="Toyoda A."/>
            <person name="Suzuki Y."/>
            <person name="Arimoto A."/>
            <person name="Ishii H."/>
            <person name="Satoh N."/>
            <person name="Nishiyama T."/>
            <person name="Hasebe M."/>
            <person name="Maruyama T."/>
            <person name="Minagawa J."/>
            <person name="Obokata J."/>
            <person name="Shigenobu S."/>
        </authorList>
    </citation>
    <scope>NUCLEOTIDE SEQUENCE [LARGE SCALE GENOMIC DNA]</scope>
</reference>
<dbReference type="AlphaFoldDB" id="A0AAV3YQT7"/>
<dbReference type="Proteomes" id="UP000735302">
    <property type="component" value="Unassembled WGS sequence"/>
</dbReference>
<protein>
    <recommendedName>
        <fullName evidence="3">IgGFc-binding protein N-terminal domain-containing protein</fullName>
    </recommendedName>
</protein>
<evidence type="ECO:0000256" key="2">
    <source>
        <dbReference type="SAM" id="Phobius"/>
    </source>
</evidence>
<keyword evidence="2" id="KW-0472">Membrane</keyword>
<feature type="transmembrane region" description="Helical" evidence="2">
    <location>
        <begin position="571"/>
        <end position="595"/>
    </location>
</feature>
<dbReference type="EMBL" id="BLXT01001405">
    <property type="protein sequence ID" value="GFN85291.1"/>
    <property type="molecule type" value="Genomic_DNA"/>
</dbReference>
<organism evidence="4 5">
    <name type="scientific">Plakobranchus ocellatus</name>
    <dbReference type="NCBI Taxonomy" id="259542"/>
    <lineage>
        <taxon>Eukaryota</taxon>
        <taxon>Metazoa</taxon>
        <taxon>Spiralia</taxon>
        <taxon>Lophotrochozoa</taxon>
        <taxon>Mollusca</taxon>
        <taxon>Gastropoda</taxon>
        <taxon>Heterobranchia</taxon>
        <taxon>Euthyneura</taxon>
        <taxon>Panpulmonata</taxon>
        <taxon>Sacoglossa</taxon>
        <taxon>Placobranchoidea</taxon>
        <taxon>Plakobranchidae</taxon>
        <taxon>Plakobranchus</taxon>
    </lineage>
</organism>
<evidence type="ECO:0000313" key="5">
    <source>
        <dbReference type="Proteomes" id="UP000735302"/>
    </source>
</evidence>
<feature type="domain" description="IgGFc-binding protein N-terminal" evidence="3">
    <location>
        <begin position="73"/>
        <end position="283"/>
    </location>
</feature>
<dbReference type="Pfam" id="PF17517">
    <property type="entry name" value="IgGFc_binding"/>
    <property type="match status" value="1"/>
</dbReference>
<evidence type="ECO:0000259" key="3">
    <source>
        <dbReference type="Pfam" id="PF17517"/>
    </source>
</evidence>
<feature type="compositionally biased region" description="Basic and acidic residues" evidence="1">
    <location>
        <begin position="28"/>
        <end position="38"/>
    </location>
</feature>
<keyword evidence="2" id="KW-1133">Transmembrane helix</keyword>
<keyword evidence="2" id="KW-0812">Transmembrane</keyword>